<comment type="similarity">
    <text evidence="1">Belongs to the 5'-nucleotidase family.</text>
</comment>
<dbReference type="SUPFAM" id="SSF55816">
    <property type="entry name" value="5'-nucleotidase (syn. UDP-sugar hydrolase), C-terminal domain"/>
    <property type="match status" value="1"/>
</dbReference>
<sequence>MALSRREFLAYSAIGISTLPFIPQAFAKKPVSFEKLMEFKPYGNLTLIFTSDIHGHLKPMYFAEPMNLLAPEALKGTPGYLAGMDFLKYYSIKPGTVEAYMGSCVSFIKLAKLYGMTGGAPQMATIIKTIVNERGKDKCLVLDGGDTWVTSGIAVKTDGMAIVDWLNYVGYEYMVGHWDFTVGKEKFLDIVKNKLKAKFISYNITEEPFGDLVFPPYDVVEKGGVKIGLIGSSFPFTPVANPRVYTEGWTFGVRPEELQKYVNELREKHKVDLVILLSHDGLPLDIALMKMVKGIDIVISGHTHDITPTPVKVGDTLIVSPGSHGKFVGRMDLEVKKGKLQGYRFKLIPVLSEVVPEDKGAKDLVKKWYEPYEKEFNTVIGTARTLLYKRDTVYSTWDRLIGEALADYYHGVDAVMSLDVATSPGYRWGTTVLPGQKITVEHVYDVLGITYPQVFIMKRKGKDLLTLWEDVADNVFNPNPLYQQGGDMSRLYGVEYELKINAKQGERIRNVKIKGKPLDPNKEYVVAVYGGPPPMGVEPEKKNIREIVIDYIRKRKDVEVERKPNVKVLDHPYNTECYWR</sequence>
<dbReference type="NCBIfam" id="TIGR04486">
    <property type="entry name" value="thiosulf_SoxB"/>
    <property type="match status" value="1"/>
</dbReference>
<feature type="domain" description="5'-Nucleotidase C-terminal" evidence="2">
    <location>
        <begin position="396"/>
        <end position="529"/>
    </location>
</feature>
<comment type="caution">
    <text evidence="3">The sequence shown here is derived from an EMBL/GenBank/DDBJ whole genome shotgun (WGS) entry which is preliminary data.</text>
</comment>
<gene>
    <name evidence="3" type="primary">soxB</name>
    <name evidence="3" type="ORF">ENO47_06685</name>
</gene>
<accession>A0A7C2ZJ96</accession>
<dbReference type="InterPro" id="IPR006179">
    <property type="entry name" value="5_nucleotidase/apyrase"/>
</dbReference>
<evidence type="ECO:0000259" key="2">
    <source>
        <dbReference type="Pfam" id="PF02872"/>
    </source>
</evidence>
<dbReference type="PROSITE" id="PS51318">
    <property type="entry name" value="TAT"/>
    <property type="match status" value="1"/>
</dbReference>
<evidence type="ECO:0000313" key="3">
    <source>
        <dbReference type="EMBL" id="HEW46332.1"/>
    </source>
</evidence>
<dbReference type="GO" id="GO:0009166">
    <property type="term" value="P:nucleotide catabolic process"/>
    <property type="evidence" value="ECO:0007669"/>
    <property type="project" value="InterPro"/>
</dbReference>
<keyword evidence="1 3" id="KW-0378">Hydrolase</keyword>
<dbReference type="InterPro" id="IPR036907">
    <property type="entry name" value="5'-Nucleotdase_C_sf"/>
</dbReference>
<dbReference type="InterPro" id="IPR030998">
    <property type="entry name" value="Thiosulf_SoxB"/>
</dbReference>
<evidence type="ECO:0000256" key="1">
    <source>
        <dbReference type="RuleBase" id="RU362119"/>
    </source>
</evidence>
<organism evidence="3">
    <name type="scientific">Hydrogenobacter sp</name>
    <dbReference type="NCBI Taxonomy" id="2152829"/>
    <lineage>
        <taxon>Bacteria</taxon>
        <taxon>Pseudomonadati</taxon>
        <taxon>Aquificota</taxon>
        <taxon>Aquificia</taxon>
        <taxon>Aquificales</taxon>
        <taxon>Aquificaceae</taxon>
        <taxon>Hydrogenobacter</taxon>
    </lineage>
</organism>
<dbReference type="PRINTS" id="PR01607">
    <property type="entry name" value="APYRASEFAMLY"/>
</dbReference>
<dbReference type="CDD" id="cd07411">
    <property type="entry name" value="MPP_SoxB_N"/>
    <property type="match status" value="1"/>
</dbReference>
<dbReference type="AlphaFoldDB" id="A0A7C2ZJ96"/>
<dbReference type="GO" id="GO:0000166">
    <property type="term" value="F:nucleotide binding"/>
    <property type="evidence" value="ECO:0007669"/>
    <property type="project" value="UniProtKB-KW"/>
</dbReference>
<dbReference type="EMBL" id="DSFP01000058">
    <property type="protein sequence ID" value="HEW46332.1"/>
    <property type="molecule type" value="Genomic_DNA"/>
</dbReference>
<name>A0A7C2ZJ96_9AQUI</name>
<reference evidence="3" key="1">
    <citation type="journal article" date="2020" name="mSystems">
        <title>Genome- and Community-Level Interaction Insights into Carbon Utilization and Element Cycling Functions of Hydrothermarchaeota in Hydrothermal Sediment.</title>
        <authorList>
            <person name="Zhou Z."/>
            <person name="Liu Y."/>
            <person name="Xu W."/>
            <person name="Pan J."/>
            <person name="Luo Z.H."/>
            <person name="Li M."/>
        </authorList>
    </citation>
    <scope>NUCLEOTIDE SEQUENCE [LARGE SCALE GENOMIC DNA]</scope>
    <source>
        <strain evidence="3">SpSt-132</strain>
    </source>
</reference>
<dbReference type="InterPro" id="IPR029052">
    <property type="entry name" value="Metallo-depent_PP-like"/>
</dbReference>
<dbReference type="SUPFAM" id="SSF56300">
    <property type="entry name" value="Metallo-dependent phosphatases"/>
    <property type="match status" value="1"/>
</dbReference>
<dbReference type="Gene3D" id="6.10.140.570">
    <property type="match status" value="1"/>
</dbReference>
<dbReference type="GO" id="GO:0030288">
    <property type="term" value="C:outer membrane-bounded periplasmic space"/>
    <property type="evidence" value="ECO:0007669"/>
    <property type="project" value="TreeGrafter"/>
</dbReference>
<proteinExistence type="inferred from homology"/>
<keyword evidence="1" id="KW-0547">Nucleotide-binding</keyword>
<dbReference type="InterPro" id="IPR041829">
    <property type="entry name" value="SoxB_N"/>
</dbReference>
<dbReference type="InterPro" id="IPR006311">
    <property type="entry name" value="TAT_signal"/>
</dbReference>
<dbReference type="PANTHER" id="PTHR11575">
    <property type="entry name" value="5'-NUCLEOTIDASE-RELATED"/>
    <property type="match status" value="1"/>
</dbReference>
<dbReference type="Pfam" id="PF02872">
    <property type="entry name" value="5_nucleotid_C"/>
    <property type="match status" value="1"/>
</dbReference>
<dbReference type="InterPro" id="IPR008334">
    <property type="entry name" value="5'-Nucleotdase_C"/>
</dbReference>
<protein>
    <submittedName>
        <fullName evidence="3">Thiosulfohydrolase SoxB</fullName>
    </submittedName>
</protein>
<dbReference type="Gene3D" id="3.60.21.10">
    <property type="match status" value="1"/>
</dbReference>
<dbReference type="Gene3D" id="3.90.780.10">
    <property type="entry name" value="5'-Nucleotidase, C-terminal domain"/>
    <property type="match status" value="1"/>
</dbReference>
<dbReference type="PANTHER" id="PTHR11575:SF42">
    <property type="entry name" value="SULFUR OXIDATION PROTEIN SOXB"/>
    <property type="match status" value="1"/>
</dbReference>
<dbReference type="GO" id="GO:0016787">
    <property type="term" value="F:hydrolase activity"/>
    <property type="evidence" value="ECO:0007669"/>
    <property type="project" value="UniProtKB-KW"/>
</dbReference>